<keyword evidence="9" id="KW-0325">Glycoprotein</keyword>
<keyword evidence="10" id="KW-0807">Transducer</keyword>
<feature type="transmembrane region" description="Helical" evidence="12">
    <location>
        <begin position="330"/>
        <end position="352"/>
    </location>
</feature>
<dbReference type="Pfam" id="PF00001">
    <property type="entry name" value="7tm_1"/>
    <property type="match status" value="1"/>
</dbReference>
<keyword evidence="14" id="KW-1185">Reference proteome</keyword>
<dbReference type="PROSITE" id="PS50262">
    <property type="entry name" value="G_PROTEIN_RECEP_F1_2"/>
    <property type="match status" value="1"/>
</dbReference>
<dbReference type="Proteomes" id="UP000085678">
    <property type="component" value="Unplaced"/>
</dbReference>
<evidence type="ECO:0000256" key="9">
    <source>
        <dbReference type="ARBA" id="ARBA00023180"/>
    </source>
</evidence>
<evidence type="ECO:0000256" key="7">
    <source>
        <dbReference type="ARBA" id="ARBA00023157"/>
    </source>
</evidence>
<evidence type="ECO:0000256" key="2">
    <source>
        <dbReference type="ARBA" id="ARBA00022475"/>
    </source>
</evidence>
<feature type="compositionally biased region" description="Low complexity" evidence="11">
    <location>
        <begin position="308"/>
        <end position="321"/>
    </location>
</feature>
<evidence type="ECO:0000313" key="15">
    <source>
        <dbReference type="RefSeq" id="XP_013407742.1"/>
    </source>
</evidence>
<keyword evidence="7" id="KW-1015">Disulfide bond</keyword>
<dbReference type="SUPFAM" id="SSF81321">
    <property type="entry name" value="Family A G protein-coupled receptor-like"/>
    <property type="match status" value="1"/>
</dbReference>
<keyword evidence="2" id="KW-1003">Cell membrane</keyword>
<dbReference type="InterPro" id="IPR000276">
    <property type="entry name" value="GPCR_Rhodpsn"/>
</dbReference>
<evidence type="ECO:0000256" key="5">
    <source>
        <dbReference type="ARBA" id="ARBA00023040"/>
    </source>
</evidence>
<feature type="transmembrane region" description="Helical" evidence="12">
    <location>
        <begin position="210"/>
        <end position="234"/>
    </location>
</feature>
<comment type="subcellular location">
    <subcellularLocation>
        <location evidence="1">Cell membrane</location>
        <topology evidence="1">Multi-pass membrane protein</topology>
    </subcellularLocation>
</comment>
<keyword evidence="8 15" id="KW-0675">Receptor</keyword>
<feature type="transmembrane region" description="Helical" evidence="12">
    <location>
        <begin position="364"/>
        <end position="386"/>
    </location>
</feature>
<evidence type="ECO:0000256" key="10">
    <source>
        <dbReference type="ARBA" id="ARBA00023224"/>
    </source>
</evidence>
<feature type="transmembrane region" description="Helical" evidence="12">
    <location>
        <begin position="124"/>
        <end position="143"/>
    </location>
</feature>
<gene>
    <name evidence="15 16" type="primary">LOC106171817</name>
</gene>
<feature type="transmembrane region" description="Helical" evidence="12">
    <location>
        <begin position="83"/>
        <end position="104"/>
    </location>
</feature>
<dbReference type="RefSeq" id="XP_013407742.1">
    <property type="nucleotide sequence ID" value="XM_013552288.1"/>
</dbReference>
<name>A0A1S3JBG4_LINAN</name>
<dbReference type="OrthoDB" id="6129346at2759"/>
<sequence>MLIIRPNLNIKGKLIEDLARLENMSAPYRYGEGGTPELMEYYSVLHILKCVTLGIIIVTAVAGNFLVVFVISKDRRLHRPPYYCMLSLAMADLIRSAVCLPFVLATVMQRTYWLRGQSGCRILAGFNALCVFSALFSIFTMALDRHFGNIHYDFYRKIQGTTSLAIALSGWILALFMALLPALGLGSYRYYPLESQCTYEHGYYISNNTLGYALIFIVVVIITVCVYVGIFTYLRRRRRMRPVETGAGAPARSTTWNFIHPGAQLMHRQLLAVTQPTVAVGAATAIQAQLSQPAPSQPTAGNQGSGGSATTPASSTRSSSSKQTDQITRAFLCVTVFFVILWMPYLVLFFWYMIDANQTPPLTFITIATWCSYFQVAIATPFYVVFISKFRRGISYSICCCCRRQGYDVPSSTVTAT</sequence>
<proteinExistence type="predicted"/>
<evidence type="ECO:0000313" key="14">
    <source>
        <dbReference type="Proteomes" id="UP000085678"/>
    </source>
</evidence>
<dbReference type="PANTHER" id="PTHR19268:SF2">
    <property type="entry name" value="G-PROTEIN COUPLED RECEPTORS FAMILY 1 PROFILE DOMAIN-CONTAINING PROTEIN"/>
    <property type="match status" value="1"/>
</dbReference>
<dbReference type="GeneID" id="106171817"/>
<evidence type="ECO:0000256" key="11">
    <source>
        <dbReference type="SAM" id="MobiDB-lite"/>
    </source>
</evidence>
<dbReference type="Gene3D" id="1.20.1070.10">
    <property type="entry name" value="Rhodopsin 7-helix transmembrane proteins"/>
    <property type="match status" value="1"/>
</dbReference>
<dbReference type="RefSeq" id="XP_013407743.1">
    <property type="nucleotide sequence ID" value="XM_013552289.1"/>
</dbReference>
<evidence type="ECO:0000256" key="3">
    <source>
        <dbReference type="ARBA" id="ARBA00022692"/>
    </source>
</evidence>
<keyword evidence="4 12" id="KW-1133">Transmembrane helix</keyword>
<reference evidence="15 16" key="1">
    <citation type="submission" date="2025-04" db="UniProtKB">
        <authorList>
            <consortium name="RefSeq"/>
        </authorList>
    </citation>
    <scope>IDENTIFICATION</scope>
    <source>
        <tissue evidence="15 16">Gonads</tissue>
    </source>
</reference>
<feature type="domain" description="G-protein coupled receptors family 1 profile" evidence="13">
    <location>
        <begin position="63"/>
        <end position="383"/>
    </location>
</feature>
<dbReference type="AlphaFoldDB" id="A0A1S3JBG4"/>
<organism evidence="14 15">
    <name type="scientific">Lingula anatina</name>
    <name type="common">Brachiopod</name>
    <name type="synonym">Lingula unguis</name>
    <dbReference type="NCBI Taxonomy" id="7574"/>
    <lineage>
        <taxon>Eukaryota</taxon>
        <taxon>Metazoa</taxon>
        <taxon>Spiralia</taxon>
        <taxon>Lophotrochozoa</taxon>
        <taxon>Brachiopoda</taxon>
        <taxon>Linguliformea</taxon>
        <taxon>Lingulata</taxon>
        <taxon>Lingulida</taxon>
        <taxon>Linguloidea</taxon>
        <taxon>Lingulidae</taxon>
        <taxon>Lingula</taxon>
    </lineage>
</organism>
<dbReference type="GO" id="GO:0004930">
    <property type="term" value="F:G protein-coupled receptor activity"/>
    <property type="evidence" value="ECO:0007669"/>
    <property type="project" value="UniProtKB-KW"/>
</dbReference>
<keyword evidence="5" id="KW-0297">G-protein coupled receptor</keyword>
<dbReference type="InterPro" id="IPR051509">
    <property type="entry name" value="GPCR_Orphan/Phoenixin"/>
</dbReference>
<evidence type="ECO:0000256" key="4">
    <source>
        <dbReference type="ARBA" id="ARBA00022989"/>
    </source>
</evidence>
<accession>A0A1S3JBG4</accession>
<dbReference type="GO" id="GO:0005886">
    <property type="term" value="C:plasma membrane"/>
    <property type="evidence" value="ECO:0007669"/>
    <property type="project" value="UniProtKB-SubCell"/>
</dbReference>
<dbReference type="InterPro" id="IPR017452">
    <property type="entry name" value="GPCR_Rhodpsn_7TM"/>
</dbReference>
<dbReference type="KEGG" id="lak:106171817"/>
<protein>
    <submittedName>
        <fullName evidence="15 16">Probable G protein-coupled receptor 85</fullName>
    </submittedName>
</protein>
<evidence type="ECO:0000256" key="1">
    <source>
        <dbReference type="ARBA" id="ARBA00004651"/>
    </source>
</evidence>
<evidence type="ECO:0000259" key="13">
    <source>
        <dbReference type="PROSITE" id="PS50262"/>
    </source>
</evidence>
<keyword evidence="6 12" id="KW-0472">Membrane</keyword>
<dbReference type="PRINTS" id="PR00237">
    <property type="entry name" value="GPCRRHODOPSN"/>
</dbReference>
<evidence type="ECO:0000256" key="8">
    <source>
        <dbReference type="ARBA" id="ARBA00023170"/>
    </source>
</evidence>
<dbReference type="OMA" id="CIFEHRH"/>
<dbReference type="PANTHER" id="PTHR19268">
    <property type="entry name" value="G PROTEIN-COUPLED RECEPTOR"/>
    <property type="match status" value="1"/>
</dbReference>
<feature type="transmembrane region" description="Helical" evidence="12">
    <location>
        <begin position="164"/>
        <end position="190"/>
    </location>
</feature>
<feature type="transmembrane region" description="Helical" evidence="12">
    <location>
        <begin position="46"/>
        <end position="71"/>
    </location>
</feature>
<keyword evidence="3 12" id="KW-0812">Transmembrane</keyword>
<evidence type="ECO:0000256" key="12">
    <source>
        <dbReference type="SAM" id="Phobius"/>
    </source>
</evidence>
<evidence type="ECO:0000313" key="16">
    <source>
        <dbReference type="RefSeq" id="XP_013407743.1"/>
    </source>
</evidence>
<dbReference type="STRING" id="7574.A0A1S3JBG4"/>
<evidence type="ECO:0000256" key="6">
    <source>
        <dbReference type="ARBA" id="ARBA00023136"/>
    </source>
</evidence>
<feature type="region of interest" description="Disordered" evidence="11">
    <location>
        <begin position="293"/>
        <end position="321"/>
    </location>
</feature>